<comment type="caution">
    <text evidence="2">The sequence shown here is derived from an EMBL/GenBank/DDBJ whole genome shotgun (WGS) entry which is preliminary data.</text>
</comment>
<protein>
    <submittedName>
        <fullName evidence="2">Uncharacterized protein</fullName>
    </submittedName>
</protein>
<evidence type="ECO:0000256" key="1">
    <source>
        <dbReference type="SAM" id="Phobius"/>
    </source>
</evidence>
<keyword evidence="1" id="KW-0472">Membrane</keyword>
<dbReference type="EMBL" id="JAACXV010014546">
    <property type="protein sequence ID" value="KAF7266419.1"/>
    <property type="molecule type" value="Genomic_DNA"/>
</dbReference>
<reference evidence="2" key="1">
    <citation type="submission" date="2020-08" db="EMBL/GenBank/DDBJ databases">
        <title>Genome sequencing and assembly of the red palm weevil Rhynchophorus ferrugineus.</title>
        <authorList>
            <person name="Dias G.B."/>
            <person name="Bergman C.M."/>
            <person name="Manee M."/>
        </authorList>
    </citation>
    <scope>NUCLEOTIDE SEQUENCE</scope>
    <source>
        <strain evidence="2">AA-2017</strain>
        <tissue evidence="2">Whole larva</tissue>
    </source>
</reference>
<organism evidence="2 3">
    <name type="scientific">Rhynchophorus ferrugineus</name>
    <name type="common">Red palm weevil</name>
    <name type="synonym">Curculio ferrugineus</name>
    <dbReference type="NCBI Taxonomy" id="354439"/>
    <lineage>
        <taxon>Eukaryota</taxon>
        <taxon>Metazoa</taxon>
        <taxon>Ecdysozoa</taxon>
        <taxon>Arthropoda</taxon>
        <taxon>Hexapoda</taxon>
        <taxon>Insecta</taxon>
        <taxon>Pterygota</taxon>
        <taxon>Neoptera</taxon>
        <taxon>Endopterygota</taxon>
        <taxon>Coleoptera</taxon>
        <taxon>Polyphaga</taxon>
        <taxon>Cucujiformia</taxon>
        <taxon>Curculionidae</taxon>
        <taxon>Dryophthorinae</taxon>
        <taxon>Rhynchophorus</taxon>
    </lineage>
</organism>
<gene>
    <name evidence="2" type="ORF">GWI33_020250</name>
</gene>
<feature type="transmembrane region" description="Helical" evidence="1">
    <location>
        <begin position="99"/>
        <end position="116"/>
    </location>
</feature>
<evidence type="ECO:0000313" key="3">
    <source>
        <dbReference type="Proteomes" id="UP000625711"/>
    </source>
</evidence>
<dbReference type="Proteomes" id="UP000625711">
    <property type="component" value="Unassembled WGS sequence"/>
</dbReference>
<keyword evidence="3" id="KW-1185">Reference proteome</keyword>
<proteinExistence type="predicted"/>
<feature type="transmembrane region" description="Helical" evidence="1">
    <location>
        <begin position="16"/>
        <end position="36"/>
    </location>
</feature>
<dbReference type="AlphaFoldDB" id="A0A834HSS1"/>
<keyword evidence="1" id="KW-0812">Transmembrane</keyword>
<accession>A0A834HSS1</accession>
<keyword evidence="1" id="KW-1133">Transmembrane helix</keyword>
<evidence type="ECO:0000313" key="2">
    <source>
        <dbReference type="EMBL" id="KAF7266419.1"/>
    </source>
</evidence>
<sequence>MLRCFGFCFRSKPSSFFSLNGFLKGIIGLLIAALFLDNIPSLCPSRCPAAIWCHADHRRPCGIAYELTRCRPARPGTLQIEGDDHEPSYNTKTKRKDSVLSRIAIAVVTLWLCTVIKRK</sequence>
<name>A0A834HSS1_RHYFE</name>